<proteinExistence type="inferred from homology"/>
<dbReference type="EMBL" id="AGYR01000055">
    <property type="protein sequence ID" value="ENZ09076.1"/>
    <property type="molecule type" value="Genomic_DNA"/>
</dbReference>
<comment type="caution">
    <text evidence="7">The sequence shown here is derived from an EMBL/GenBank/DDBJ whole genome shotgun (WGS) entry which is preliminary data.</text>
</comment>
<feature type="domain" description="Core-binding (CB)" evidence="6">
    <location>
        <begin position="108"/>
        <end position="194"/>
    </location>
</feature>
<dbReference type="GO" id="GO:0003677">
    <property type="term" value="F:DNA binding"/>
    <property type="evidence" value="ECO:0007669"/>
    <property type="project" value="UniProtKB-UniRule"/>
</dbReference>
<dbReference type="HOGENOM" id="CLU_050992_0_0_9"/>
<dbReference type="PROSITE" id="PS51898">
    <property type="entry name" value="TYR_RECOMBINASE"/>
    <property type="match status" value="1"/>
</dbReference>
<accession>A0A0E2H4A9</accession>
<dbReference type="PATRIC" id="fig|999408.3.peg.5019"/>
<evidence type="ECO:0000259" key="5">
    <source>
        <dbReference type="PROSITE" id="PS51898"/>
    </source>
</evidence>
<dbReference type="InterPro" id="IPR002104">
    <property type="entry name" value="Integrase_catalytic"/>
</dbReference>
<evidence type="ECO:0000259" key="6">
    <source>
        <dbReference type="PROSITE" id="PS51900"/>
    </source>
</evidence>
<dbReference type="RefSeq" id="WP_002594298.1">
    <property type="nucleotide sequence ID" value="NZ_KB850986.1"/>
</dbReference>
<dbReference type="PANTHER" id="PTHR30349">
    <property type="entry name" value="PHAGE INTEGRASE-RELATED"/>
    <property type="match status" value="1"/>
</dbReference>
<evidence type="ECO:0000256" key="3">
    <source>
        <dbReference type="ARBA" id="ARBA00023172"/>
    </source>
</evidence>
<dbReference type="Proteomes" id="UP000013085">
    <property type="component" value="Unassembled WGS sequence"/>
</dbReference>
<dbReference type="AlphaFoldDB" id="A0A0E2H4A9"/>
<dbReference type="PROSITE" id="PS51900">
    <property type="entry name" value="CB"/>
    <property type="match status" value="1"/>
</dbReference>
<evidence type="ECO:0000256" key="2">
    <source>
        <dbReference type="ARBA" id="ARBA00023125"/>
    </source>
</evidence>
<dbReference type="CDD" id="cd00397">
    <property type="entry name" value="DNA_BRE_C"/>
    <property type="match status" value="1"/>
</dbReference>
<dbReference type="GO" id="GO:0015074">
    <property type="term" value="P:DNA integration"/>
    <property type="evidence" value="ECO:0007669"/>
    <property type="project" value="InterPro"/>
</dbReference>
<reference evidence="7 8" key="1">
    <citation type="submission" date="2013-01" db="EMBL/GenBank/DDBJ databases">
        <title>The Genome Sequence of Clostridium clostridioforme 90A8.</title>
        <authorList>
            <consortium name="The Broad Institute Genome Sequencing Platform"/>
            <person name="Earl A."/>
            <person name="Ward D."/>
            <person name="Feldgarden M."/>
            <person name="Gevers D."/>
            <person name="Courvalin P."/>
            <person name="Lambert T."/>
            <person name="Walker B."/>
            <person name="Young S.K."/>
            <person name="Zeng Q."/>
            <person name="Gargeya S."/>
            <person name="Fitzgerald M."/>
            <person name="Haas B."/>
            <person name="Abouelleil A."/>
            <person name="Alvarado L."/>
            <person name="Arachchi H.M."/>
            <person name="Berlin A.M."/>
            <person name="Chapman S.B."/>
            <person name="Dewar J."/>
            <person name="Goldberg J."/>
            <person name="Griggs A."/>
            <person name="Gujja S."/>
            <person name="Hansen M."/>
            <person name="Howarth C."/>
            <person name="Imamovic A."/>
            <person name="Larimer J."/>
            <person name="McCowan C."/>
            <person name="Murphy C."/>
            <person name="Neiman D."/>
            <person name="Pearson M."/>
            <person name="Priest M."/>
            <person name="Roberts A."/>
            <person name="Saif S."/>
            <person name="Shea T."/>
            <person name="Sisk P."/>
            <person name="Sykes S."/>
            <person name="Wortman J."/>
            <person name="Nusbaum C."/>
            <person name="Birren B."/>
        </authorList>
    </citation>
    <scope>NUCLEOTIDE SEQUENCE [LARGE SCALE GENOMIC DNA]</scope>
    <source>
        <strain evidence="7 8">90A8</strain>
    </source>
</reference>
<name>A0A0E2H4A9_9FIRM</name>
<dbReference type="Pfam" id="PF00589">
    <property type="entry name" value="Phage_integrase"/>
    <property type="match status" value="1"/>
</dbReference>
<evidence type="ECO:0008006" key="9">
    <source>
        <dbReference type="Google" id="ProtNLM"/>
    </source>
</evidence>
<comment type="similarity">
    <text evidence="1">Belongs to the 'phage' integrase family.</text>
</comment>
<keyword evidence="3" id="KW-0233">DNA recombination</keyword>
<feature type="domain" description="Tyr recombinase" evidence="5">
    <location>
        <begin position="223"/>
        <end position="421"/>
    </location>
</feature>
<dbReference type="InterPro" id="IPR010998">
    <property type="entry name" value="Integrase_recombinase_N"/>
</dbReference>
<sequence length="452" mass="53369">MNLDQSYKECARFGLAGEKEDWLFSVRRGIINLDAMLQHILMTKEEKVLEVHKRKITKLESSGRWQTVVKDASTKSGWREIKLSSYEKVINKLYDFYFPENFDNIDDLRLYDIFEEWLEYKCRKRRNSPETKKQNQASYNKYVKGSKIDRMPLKSIKTIDIEEWAIDILSRYGMQSKTFNTHKIAVTGPLRYAKRKGWISENPWNKEELEYNHLFRSQRIKPSAKMIFYPDEIDELYIEFQRGYDYNGNVANLGLIINFELGLRVGELCSLKWKDINWKNETIFIQRMEDSSGNVVEYVKSDSSAGYRELALSDEALELFQRIRRDGKVLSEFVFTNADGSRANKMVFVHRLEKAENTLGWKEKNNMKRSHCIRRTVASRMDAAGWNLEEIRKWLGHTRASTTLTYIFNPFRESETRKKVKKLSILHTNKMCLQVSMQNGDILEQEKKLEAL</sequence>
<evidence type="ECO:0000256" key="4">
    <source>
        <dbReference type="PROSITE-ProRule" id="PRU01248"/>
    </source>
</evidence>
<protein>
    <recommendedName>
        <fullName evidence="9">Tyr recombinase domain-containing protein</fullName>
    </recommendedName>
</protein>
<gene>
    <name evidence="7" type="ORF">HMPREF1090_04671</name>
</gene>
<dbReference type="Gene3D" id="1.10.150.130">
    <property type="match status" value="1"/>
</dbReference>
<dbReference type="PANTHER" id="PTHR30349:SF41">
    <property type="entry name" value="INTEGRASE_RECOMBINASE PROTEIN MJ0367-RELATED"/>
    <property type="match status" value="1"/>
</dbReference>
<evidence type="ECO:0000313" key="7">
    <source>
        <dbReference type="EMBL" id="ENZ09076.1"/>
    </source>
</evidence>
<dbReference type="SUPFAM" id="SSF56349">
    <property type="entry name" value="DNA breaking-rejoining enzymes"/>
    <property type="match status" value="1"/>
</dbReference>
<dbReference type="InterPro" id="IPR050090">
    <property type="entry name" value="Tyrosine_recombinase_XerCD"/>
</dbReference>
<dbReference type="InterPro" id="IPR044068">
    <property type="entry name" value="CB"/>
</dbReference>
<organism evidence="7 8">
    <name type="scientific">[Clostridium] clostridioforme 90A8</name>
    <dbReference type="NCBI Taxonomy" id="999408"/>
    <lineage>
        <taxon>Bacteria</taxon>
        <taxon>Bacillati</taxon>
        <taxon>Bacillota</taxon>
        <taxon>Clostridia</taxon>
        <taxon>Lachnospirales</taxon>
        <taxon>Lachnospiraceae</taxon>
        <taxon>Enterocloster</taxon>
    </lineage>
</organism>
<dbReference type="Gene3D" id="1.10.443.10">
    <property type="entry name" value="Intergrase catalytic core"/>
    <property type="match status" value="1"/>
</dbReference>
<evidence type="ECO:0000313" key="8">
    <source>
        <dbReference type="Proteomes" id="UP000013085"/>
    </source>
</evidence>
<dbReference type="InterPro" id="IPR013762">
    <property type="entry name" value="Integrase-like_cat_sf"/>
</dbReference>
<evidence type="ECO:0000256" key="1">
    <source>
        <dbReference type="ARBA" id="ARBA00008857"/>
    </source>
</evidence>
<dbReference type="InterPro" id="IPR011010">
    <property type="entry name" value="DNA_brk_join_enz"/>
</dbReference>
<keyword evidence="2 4" id="KW-0238">DNA-binding</keyword>
<dbReference type="GO" id="GO:0006310">
    <property type="term" value="P:DNA recombination"/>
    <property type="evidence" value="ECO:0007669"/>
    <property type="project" value="UniProtKB-KW"/>
</dbReference>